<evidence type="ECO:0000256" key="5">
    <source>
        <dbReference type="ARBA" id="ARBA00022750"/>
    </source>
</evidence>
<evidence type="ECO:0000256" key="2">
    <source>
        <dbReference type="ARBA" id="ARBA00022475"/>
    </source>
</evidence>
<evidence type="ECO:0000256" key="1">
    <source>
        <dbReference type="ARBA" id="ARBA00006139"/>
    </source>
</evidence>
<protein>
    <recommendedName>
        <fullName evidence="9">Lipoprotein signal peptidase</fullName>
        <ecNumber evidence="9">3.4.23.36</ecNumber>
    </recommendedName>
    <alternativeName>
        <fullName evidence="9">Prolipoprotein signal peptidase</fullName>
    </alternativeName>
    <alternativeName>
        <fullName evidence="9">Signal peptidase II</fullName>
        <shortName evidence="9">SPase II</shortName>
    </alternativeName>
</protein>
<feature type="active site" evidence="9">
    <location>
        <position position="170"/>
    </location>
</feature>
<dbReference type="GO" id="GO:0005886">
    <property type="term" value="C:plasma membrane"/>
    <property type="evidence" value="ECO:0007669"/>
    <property type="project" value="UniProtKB-SubCell"/>
</dbReference>
<comment type="function">
    <text evidence="9 10">This protein specifically catalyzes the removal of signal peptides from prolipoproteins.</text>
</comment>
<dbReference type="NCBIfam" id="TIGR00077">
    <property type="entry name" value="lspA"/>
    <property type="match status" value="1"/>
</dbReference>
<evidence type="ECO:0000256" key="3">
    <source>
        <dbReference type="ARBA" id="ARBA00022670"/>
    </source>
</evidence>
<evidence type="ECO:0000313" key="13">
    <source>
        <dbReference type="Proteomes" id="UP000184233"/>
    </source>
</evidence>
<keyword evidence="4 9" id="KW-0812">Transmembrane</keyword>
<evidence type="ECO:0000256" key="10">
    <source>
        <dbReference type="RuleBase" id="RU000594"/>
    </source>
</evidence>
<keyword evidence="8 9" id="KW-0472">Membrane</keyword>
<proteinExistence type="inferred from homology"/>
<feature type="transmembrane region" description="Helical" evidence="9">
    <location>
        <begin position="109"/>
        <end position="131"/>
    </location>
</feature>
<comment type="caution">
    <text evidence="12">The sequence shown here is derived from an EMBL/GenBank/DDBJ whole genome shotgun (WGS) entry which is preliminary data.</text>
</comment>
<dbReference type="EC" id="3.4.23.36" evidence="9"/>
<feature type="transmembrane region" description="Helical" evidence="9">
    <location>
        <begin position="70"/>
        <end position="97"/>
    </location>
</feature>
<dbReference type="HAMAP" id="MF_00161">
    <property type="entry name" value="LspA"/>
    <property type="match status" value="1"/>
</dbReference>
<dbReference type="PROSITE" id="PS00855">
    <property type="entry name" value="SPASE_II"/>
    <property type="match status" value="1"/>
</dbReference>
<comment type="pathway">
    <text evidence="9">Protein modification; lipoprotein biosynthesis (signal peptide cleavage).</text>
</comment>
<comment type="subcellular location">
    <subcellularLocation>
        <location evidence="9">Cell membrane</location>
        <topology evidence="9">Multi-pass membrane protein</topology>
    </subcellularLocation>
</comment>
<dbReference type="Pfam" id="PF01252">
    <property type="entry name" value="Peptidase_A8"/>
    <property type="match status" value="1"/>
</dbReference>
<accession>A0A1M3KXV2</accession>
<organism evidence="12 13">
    <name type="scientific">Candidatus Kapaibacterium thiocyanatum</name>
    <dbReference type="NCBI Taxonomy" id="1895771"/>
    <lineage>
        <taxon>Bacteria</taxon>
        <taxon>Pseudomonadati</taxon>
        <taxon>Candidatus Kapaibacteriota</taxon>
        <taxon>Candidatus Kapaibacteriia</taxon>
        <taxon>Candidatus Kapaibacteriales</taxon>
        <taxon>Candidatus Kapaibacteriaceae</taxon>
        <taxon>Candidatus Kapaibacterium</taxon>
    </lineage>
</organism>
<dbReference type="UniPathway" id="UPA00665"/>
<evidence type="ECO:0000256" key="4">
    <source>
        <dbReference type="ARBA" id="ARBA00022692"/>
    </source>
</evidence>
<keyword evidence="5 9" id="KW-0064">Aspartyl protease</keyword>
<dbReference type="Proteomes" id="UP000184233">
    <property type="component" value="Unassembled WGS sequence"/>
</dbReference>
<evidence type="ECO:0000256" key="7">
    <source>
        <dbReference type="ARBA" id="ARBA00022989"/>
    </source>
</evidence>
<keyword evidence="2 9" id="KW-1003">Cell membrane</keyword>
<keyword evidence="7 9" id="KW-1133">Transmembrane helix</keyword>
<dbReference type="PRINTS" id="PR00781">
    <property type="entry name" value="LIPOSIGPTASE"/>
</dbReference>
<dbReference type="AlphaFoldDB" id="A0A1M3KXV2"/>
<feature type="transmembrane region" description="Helical" evidence="9">
    <location>
        <begin position="163"/>
        <end position="184"/>
    </location>
</feature>
<dbReference type="GO" id="GO:0006508">
    <property type="term" value="P:proteolysis"/>
    <property type="evidence" value="ECO:0007669"/>
    <property type="project" value="UniProtKB-KW"/>
</dbReference>
<dbReference type="GO" id="GO:0004190">
    <property type="term" value="F:aspartic-type endopeptidase activity"/>
    <property type="evidence" value="ECO:0007669"/>
    <property type="project" value="UniProtKB-UniRule"/>
</dbReference>
<dbReference type="EMBL" id="MKVH01000024">
    <property type="protein sequence ID" value="OJX57276.1"/>
    <property type="molecule type" value="Genomic_DNA"/>
</dbReference>
<dbReference type="PANTHER" id="PTHR33695:SF1">
    <property type="entry name" value="LIPOPROTEIN SIGNAL PEPTIDASE"/>
    <property type="match status" value="1"/>
</dbReference>
<comment type="catalytic activity">
    <reaction evidence="9 10">
        <text>Release of signal peptides from bacterial membrane prolipoproteins. Hydrolyzes -Xaa-Yaa-Zaa-|-(S,diacylglyceryl)Cys-, in which Xaa is hydrophobic (preferably Leu), and Yaa (Ala or Ser) and Zaa (Gly or Ala) have small, neutral side chains.</text>
        <dbReference type="EC" id="3.4.23.36"/>
    </reaction>
</comment>
<keyword evidence="3 9" id="KW-0645">Protease</keyword>
<feature type="active site" evidence="9">
    <location>
        <position position="144"/>
    </location>
</feature>
<evidence type="ECO:0000256" key="11">
    <source>
        <dbReference type="RuleBase" id="RU004181"/>
    </source>
</evidence>
<comment type="similarity">
    <text evidence="1 9 11">Belongs to the peptidase A8 family.</text>
</comment>
<evidence type="ECO:0000256" key="8">
    <source>
        <dbReference type="ARBA" id="ARBA00023136"/>
    </source>
</evidence>
<dbReference type="PANTHER" id="PTHR33695">
    <property type="entry name" value="LIPOPROTEIN SIGNAL PEPTIDASE"/>
    <property type="match status" value="1"/>
</dbReference>
<evidence type="ECO:0000256" key="9">
    <source>
        <dbReference type="HAMAP-Rule" id="MF_00161"/>
    </source>
</evidence>
<evidence type="ECO:0000313" key="12">
    <source>
        <dbReference type="EMBL" id="OJX57276.1"/>
    </source>
</evidence>
<name>A0A1M3KXV2_9BACT</name>
<gene>
    <name evidence="9" type="primary">lspA</name>
    <name evidence="12" type="ORF">BGO89_12380</name>
</gene>
<comment type="caution">
    <text evidence="9">Lacks conserved residue(s) required for the propagation of feature annotation.</text>
</comment>
<keyword evidence="6 9" id="KW-0378">Hydrolase</keyword>
<dbReference type="InterPro" id="IPR001872">
    <property type="entry name" value="Peptidase_A8"/>
</dbReference>
<dbReference type="STRING" id="1895771.BGO89_12380"/>
<reference evidence="12 13" key="1">
    <citation type="submission" date="2016-09" db="EMBL/GenBank/DDBJ databases">
        <title>Genome-resolved meta-omics ties microbial dynamics to process performance in biotechnology for thiocyanate degradation.</title>
        <authorList>
            <person name="Kantor R.S."/>
            <person name="Huddy R.J."/>
            <person name="Iyer R."/>
            <person name="Thomas B.C."/>
            <person name="Brown C.T."/>
            <person name="Anantharaman K."/>
            <person name="Tringe S."/>
            <person name="Hettich R.L."/>
            <person name="Harrison S.T."/>
            <person name="Banfield J.F."/>
        </authorList>
    </citation>
    <scope>NUCLEOTIDE SEQUENCE [LARGE SCALE GENOMIC DNA]</scope>
    <source>
        <strain evidence="12">59-99</strain>
    </source>
</reference>
<evidence type="ECO:0000256" key="6">
    <source>
        <dbReference type="ARBA" id="ARBA00022801"/>
    </source>
</evidence>
<sequence length="211" mass="23176">MMSGNDRSGLAPYKYFILALSLVLVDQATKLAVKGFSLFGIRHEGMYLGESHPLIGDAIRLTYVENPGMAFGISFGAGKIVLTLVTIVIASVLVWYLWKLRPFHRGVQFAVSLVLAGAVGNLIDRMFYGVFYGEEALFYGKVVDFVQVDIPDLNWLGELYTHFPVFNVADSCVSVGIVLLILLSRHMPTGAQLRSGSLQSTDENHDVSPES</sequence>